<keyword evidence="1" id="KW-0472">Membrane</keyword>
<gene>
    <name evidence="2" type="ORF">LPU83_pLPU83d_1881</name>
</gene>
<dbReference type="EMBL" id="HG916855">
    <property type="protein sequence ID" value="CDM63251.1"/>
    <property type="molecule type" value="Genomic_DNA"/>
</dbReference>
<keyword evidence="1" id="KW-1133">Transmembrane helix</keyword>
<dbReference type="KEGG" id="rhl:LPU83_pLPU83d_1881"/>
<keyword evidence="3" id="KW-1185">Reference proteome</keyword>
<dbReference type="AlphaFoldDB" id="W6SAT8"/>
<evidence type="ECO:0000256" key="1">
    <source>
        <dbReference type="SAM" id="Phobius"/>
    </source>
</evidence>
<sequence>MRLDLSILLPHLGLLAQGALLTAETCALALAGGGIMGAFVAIARTSSSALLWRIAFLYVAVGLLYYAAAKLVASLGSRFENRLRAHSAWRGL</sequence>
<protein>
    <submittedName>
        <fullName evidence="2">Membrane protein</fullName>
    </submittedName>
</protein>
<organism evidence="2 3">
    <name type="scientific">Rhizobium favelukesii</name>
    <dbReference type="NCBI Taxonomy" id="348824"/>
    <lineage>
        <taxon>Bacteria</taxon>
        <taxon>Pseudomonadati</taxon>
        <taxon>Pseudomonadota</taxon>
        <taxon>Alphaproteobacteria</taxon>
        <taxon>Hyphomicrobiales</taxon>
        <taxon>Rhizobiaceae</taxon>
        <taxon>Rhizobium/Agrobacterium group</taxon>
        <taxon>Rhizobium</taxon>
    </lineage>
</organism>
<name>W6SAT8_9HYPH</name>
<evidence type="ECO:0000313" key="2">
    <source>
        <dbReference type="EMBL" id="CDM63251.1"/>
    </source>
</evidence>
<evidence type="ECO:0000313" key="3">
    <source>
        <dbReference type="Proteomes" id="UP000019443"/>
    </source>
</evidence>
<dbReference type="RefSeq" id="WP_024314575.1">
    <property type="nucleotide sequence ID" value="NZ_ATTO01000013.1"/>
</dbReference>
<feature type="transmembrane region" description="Helical" evidence="1">
    <location>
        <begin position="20"/>
        <end position="43"/>
    </location>
</feature>
<geneLocation type="plasmid" evidence="2 3">
    <name>pLPU83d</name>
</geneLocation>
<dbReference type="HOGENOM" id="CLU_2411171_0_0_5"/>
<proteinExistence type="predicted"/>
<reference evidence="2" key="1">
    <citation type="submission" date="2013-11" db="EMBL/GenBank/DDBJ databases">
        <title>Draft genome sequence of the broad-host-range Rhizobium sp. LPU83 strain, a member of the low-genetic diversity Oregon-like Rhizobium sp. group.</title>
        <authorList>
            <person name="Wibberg D."/>
            <person name="Puehler A."/>
            <person name="Schlueter A."/>
        </authorList>
    </citation>
    <scope>NUCLEOTIDE SEQUENCE [LARGE SCALE GENOMIC DNA]</scope>
    <source>
        <strain evidence="2">LPU83</strain>
        <plasmid evidence="2">pLPU83d</plasmid>
    </source>
</reference>
<keyword evidence="2" id="KW-0614">Plasmid</keyword>
<keyword evidence="1" id="KW-0812">Transmembrane</keyword>
<accession>W6SAT8</accession>
<feature type="transmembrane region" description="Helical" evidence="1">
    <location>
        <begin position="50"/>
        <end position="68"/>
    </location>
</feature>
<dbReference type="Proteomes" id="UP000019443">
    <property type="component" value="Plasmid pLPU83d"/>
</dbReference>
<dbReference type="PATRIC" id="fig|348824.6.peg.7643"/>